<gene>
    <name evidence="3" type="ORF">A5N68_18455</name>
    <name evidence="2" type="ORF">GS453_04020</name>
</gene>
<comment type="caution">
    <text evidence="3">The sequence shown here is derived from an EMBL/GenBank/DDBJ whole genome shotgun (WGS) entry which is preliminary data.</text>
</comment>
<proteinExistence type="predicted"/>
<dbReference type="RefSeq" id="WP_022595123.1">
    <property type="nucleotide sequence ID" value="NZ_AP025268.1"/>
</dbReference>
<evidence type="ECO:0000313" key="4">
    <source>
        <dbReference type="Proteomes" id="UP000193518"/>
    </source>
</evidence>
<dbReference type="AlphaFoldDB" id="A0AAE5IQC4"/>
<accession>A0AAE5IQC4</accession>
<dbReference type="EMBL" id="WUXD01000001">
    <property type="protein sequence ID" value="MBM4626045.1"/>
    <property type="molecule type" value="Genomic_DNA"/>
</dbReference>
<evidence type="ECO:0000313" key="3">
    <source>
        <dbReference type="EMBL" id="ORM23712.1"/>
    </source>
</evidence>
<feature type="transmembrane region" description="Helical" evidence="1">
    <location>
        <begin position="118"/>
        <end position="138"/>
    </location>
</feature>
<dbReference type="Proteomes" id="UP000193518">
    <property type="component" value="Unassembled WGS sequence"/>
</dbReference>
<protein>
    <submittedName>
        <fullName evidence="3">Uncharacterized protein</fullName>
    </submittedName>
</protein>
<dbReference type="GeneID" id="57577407"/>
<keyword evidence="1" id="KW-0812">Transmembrane</keyword>
<reference evidence="2" key="2">
    <citation type="submission" date="2019-11" db="EMBL/GenBank/DDBJ databases">
        <title>Spread of Macrolides and rifampicin resistant Rhodococcus equi in clinical isolates in the USA.</title>
        <authorList>
            <person name="Alvarez-Narvaez S."/>
            <person name="Huber L."/>
            <person name="Cohen N.D."/>
            <person name="Slovis N."/>
            <person name="Greiter M."/>
            <person name="Giguere S."/>
            <person name="Hart K."/>
        </authorList>
    </citation>
    <scope>NUCLEOTIDE SEQUENCE</scope>
    <source>
        <strain evidence="2">Lh_38</strain>
    </source>
</reference>
<organism evidence="3 4">
    <name type="scientific">Rhodococcus hoagii</name>
    <name type="common">Corynebacterium equii</name>
    <dbReference type="NCBI Taxonomy" id="43767"/>
    <lineage>
        <taxon>Bacteria</taxon>
        <taxon>Bacillati</taxon>
        <taxon>Actinomycetota</taxon>
        <taxon>Actinomycetes</taxon>
        <taxon>Mycobacteriales</taxon>
        <taxon>Nocardiaceae</taxon>
        <taxon>Prescottella</taxon>
    </lineage>
</organism>
<dbReference type="Proteomes" id="UP000738270">
    <property type="component" value="Unassembled WGS sequence"/>
</dbReference>
<name>A0AAE5IQC4_RHOHA</name>
<sequence>MASRYAEAFFQERDVLVLLEHLLAETGELGAFRCSQPLITGRSCCFDPVAFGGGPAAEQTFESSTIKFVWRWAGRNTVAMPGDEPGTEEHVRSREGAQTMGSNDFAAQIGSWLRDGMLAGNPLAIAAAAILAPLGMILGSTTL</sequence>
<evidence type="ECO:0000256" key="1">
    <source>
        <dbReference type="SAM" id="Phobius"/>
    </source>
</evidence>
<dbReference type="EMBL" id="LWIC01000008">
    <property type="protein sequence ID" value="ORM23712.1"/>
    <property type="molecule type" value="Genomic_DNA"/>
</dbReference>
<keyword evidence="1" id="KW-0472">Membrane</keyword>
<reference evidence="3 4" key="1">
    <citation type="journal article" date="2016" name="Genome Biol. Evol.">
        <title>Pangenome and Phylogenomic Analysis of the Pathogenic Actinobacterium Rhodococcus equi.</title>
        <authorList>
            <person name="Anastasi E."/>
            <person name="MacArthur I."/>
            <person name="Scortti M."/>
            <person name="Alvarez S."/>
            <person name="Giguere S."/>
            <person name="Vazquez-Boland J.A."/>
        </authorList>
    </citation>
    <scope>NUCLEOTIDE SEQUENCE [LARGE SCALE GENOMIC DNA]</scope>
    <source>
        <strain evidence="3 4">PAM1271</strain>
    </source>
</reference>
<keyword evidence="1" id="KW-1133">Transmembrane helix</keyword>
<evidence type="ECO:0000313" key="2">
    <source>
        <dbReference type="EMBL" id="MBM4626045.1"/>
    </source>
</evidence>